<feature type="domain" description="CSC1/OSCA1-like N-terminal transmembrane" evidence="9">
    <location>
        <begin position="342"/>
        <end position="442"/>
    </location>
</feature>
<keyword evidence="5 7" id="KW-1133">Transmembrane helix</keyword>
<gene>
    <name evidence="11" type="ORF">C9374_012461</name>
</gene>
<feature type="domain" description="CSC1/OSCA1-like cytosolic" evidence="10">
    <location>
        <begin position="469"/>
        <end position="664"/>
    </location>
</feature>
<keyword evidence="12" id="KW-1185">Reference proteome</keyword>
<evidence type="ECO:0000256" key="2">
    <source>
        <dbReference type="ARBA" id="ARBA00007779"/>
    </source>
</evidence>
<keyword evidence="4 7" id="KW-0812">Transmembrane</keyword>
<feature type="transmembrane region" description="Helical" evidence="7">
    <location>
        <begin position="420"/>
        <end position="441"/>
    </location>
</feature>
<evidence type="ECO:0000259" key="9">
    <source>
        <dbReference type="Pfam" id="PF13967"/>
    </source>
</evidence>
<dbReference type="PANTHER" id="PTHR13018">
    <property type="entry name" value="PROBABLE MEMBRANE PROTEIN DUF221-RELATED"/>
    <property type="match status" value="1"/>
</dbReference>
<dbReference type="EMBL" id="PYSW02000005">
    <property type="protein sequence ID" value="KAG2392209.1"/>
    <property type="molecule type" value="Genomic_DNA"/>
</dbReference>
<evidence type="ECO:0000256" key="7">
    <source>
        <dbReference type="SAM" id="Phobius"/>
    </source>
</evidence>
<feature type="transmembrane region" description="Helical" evidence="7">
    <location>
        <begin position="876"/>
        <end position="904"/>
    </location>
</feature>
<dbReference type="Pfam" id="PF14703">
    <property type="entry name" value="PHM7_cyt"/>
    <property type="match status" value="1"/>
</dbReference>
<organism evidence="11 12">
    <name type="scientific">Naegleria lovaniensis</name>
    <name type="common">Amoeba</name>
    <dbReference type="NCBI Taxonomy" id="51637"/>
    <lineage>
        <taxon>Eukaryota</taxon>
        <taxon>Discoba</taxon>
        <taxon>Heterolobosea</taxon>
        <taxon>Tetramitia</taxon>
        <taxon>Eutetramitia</taxon>
        <taxon>Vahlkampfiidae</taxon>
        <taxon>Naegleria</taxon>
    </lineage>
</organism>
<comment type="similarity">
    <text evidence="2">Belongs to the CSC1 (TC 1.A.17) family.</text>
</comment>
<evidence type="ECO:0000256" key="4">
    <source>
        <dbReference type="ARBA" id="ARBA00022692"/>
    </source>
</evidence>
<feature type="transmembrane region" description="Helical" evidence="7">
    <location>
        <begin position="970"/>
        <end position="995"/>
    </location>
</feature>
<evidence type="ECO:0000313" key="12">
    <source>
        <dbReference type="Proteomes" id="UP000816034"/>
    </source>
</evidence>
<feature type="transmembrane region" description="Helical" evidence="7">
    <location>
        <begin position="131"/>
        <end position="152"/>
    </location>
</feature>
<feature type="transmembrane region" description="Helical" evidence="7">
    <location>
        <begin position="678"/>
        <end position="698"/>
    </location>
</feature>
<evidence type="ECO:0000256" key="3">
    <source>
        <dbReference type="ARBA" id="ARBA00022448"/>
    </source>
</evidence>
<name>A0AA88H1Z6_NAELO</name>
<dbReference type="GO" id="GO:0005886">
    <property type="term" value="C:plasma membrane"/>
    <property type="evidence" value="ECO:0007669"/>
    <property type="project" value="TreeGrafter"/>
</dbReference>
<reference evidence="11 12" key="1">
    <citation type="journal article" date="2018" name="BMC Genomics">
        <title>The genome of Naegleria lovaniensis, the basis for a comparative approach to unravel pathogenicity factors of the human pathogenic amoeba N. fowleri.</title>
        <authorList>
            <person name="Liechti N."/>
            <person name="Schurch N."/>
            <person name="Bruggmann R."/>
            <person name="Wittwer M."/>
        </authorList>
    </citation>
    <scope>NUCLEOTIDE SEQUENCE [LARGE SCALE GENOMIC DNA]</scope>
    <source>
        <strain evidence="11 12">ATCC 30569</strain>
    </source>
</reference>
<evidence type="ECO:0000313" key="11">
    <source>
        <dbReference type="EMBL" id="KAG2392209.1"/>
    </source>
</evidence>
<dbReference type="Pfam" id="PF13967">
    <property type="entry name" value="RSN1_TM"/>
    <property type="match status" value="1"/>
</dbReference>
<dbReference type="Proteomes" id="UP000816034">
    <property type="component" value="Unassembled WGS sequence"/>
</dbReference>
<protein>
    <submittedName>
        <fullName evidence="11">Uncharacterized protein</fullName>
    </submittedName>
</protein>
<dbReference type="InterPro" id="IPR003864">
    <property type="entry name" value="CSC1/OSCA1-like_7TM"/>
</dbReference>
<dbReference type="InterPro" id="IPR027815">
    <property type="entry name" value="CSC1/OSCA1-like_cyt"/>
</dbReference>
<keyword evidence="3" id="KW-0813">Transport</keyword>
<accession>A0AA88H1Z6</accession>
<evidence type="ECO:0000256" key="1">
    <source>
        <dbReference type="ARBA" id="ARBA00004141"/>
    </source>
</evidence>
<proteinExistence type="inferred from homology"/>
<dbReference type="AlphaFoldDB" id="A0AA88H1Z6"/>
<dbReference type="Pfam" id="PF02714">
    <property type="entry name" value="RSN1_7TM"/>
    <property type="match status" value="1"/>
</dbReference>
<sequence>MNKLFIHHYGHSLPNKLALGMAIIIILYGLILNFIRVDQYPMNFVQGSLFMDRSTRQDAKVSESFTQSWPLRIYSSSGKVKTNTKLSSLRTMKHMHYVDLSTLESDQHNQNDEPNGANNGTIVVDMPQGGVAFTIVTNLSVGVVFLVLFILFRPFLPLFNLKEKKTLLKTVKENIRSRNNYINYKDKGGDIYPTVDEDLLESSSIINREKQDTKFANLLDFNEENDADEVEEDVEQTNTTIATPVSLSEYNLLGSSSPIVEDSPRISIQHLSQAEKLSQAASKSPQRKSSFAKPYQTKMERFQAAMIDFCREKWKFLVEFVKFSVDVLLSFVSKRHNHEDMERLLNRYSRDVAVYLLFQKEFISAMIVISALCAIVLLPIHLTQETDIENKNFDFNGFNVAPSDYPLLKTTISTVLDSPFLLLIHVFLSFVVSFIFGLFLFKFTRHDIVTTEHYGSKNEVIQTEVISSHSVLVQDLPGDFNSEPQFEKMVREELCPGLNVVKAVLIYDVYDRIQMQNDYQDICDQLEHNEFLQDLHHAHKRTFWRYMYRDRSKKIETLKKRKRELRLDMQHWDAIYHRVKNDEYGAEHDIIPCLKYGFIVFETTKDAQTCIDNYYKRGDIKMPIKASTISDLDESGDVVNISTIRTISFQIKQAYEPNDINWENMLTYTGFWDGLRNFLMQFVVILIFIFLTTPMALFSSLESLTRIPIVHISLFKFKESAGEFGSVIFQYTPTLALHLFSIFLPYGIWYAQDFSKFRSKSRYMRKLISRLFIYLVLSTLIMPMLSLTSFDAFINLVQQQGNISEMLSNMFLPGAGSYFFNFVLQTAILKNCEDILRVYNLIYYLWGTRYLPKCSPLQKLKACELSLFYFEYEYPFMLSILAICITNSLFSPLILFCCLLYLIFKHLVDRYVIMYIYGHVAEGACQGVLTNNFKSHRKLISLLCSLVMAIMAIYHGSMTLFFGIRIKANAWFISHTVLSGIAFAGIMAVWFTYFTKNTTAKDFIRQRIFKPIRNFFMTGSITSYSNGSLNEEQEFKAGDTHYYRSYGSDQNSKVNFSTLTKPKEELLEQMKRAYEPPFKYFINELDADKQLVI</sequence>
<feature type="transmembrane region" description="Helical" evidence="7">
    <location>
        <begin position="771"/>
        <end position="790"/>
    </location>
</feature>
<evidence type="ECO:0000259" key="8">
    <source>
        <dbReference type="Pfam" id="PF02714"/>
    </source>
</evidence>
<feature type="transmembrane region" description="Helical" evidence="7">
    <location>
        <begin position="17"/>
        <end position="35"/>
    </location>
</feature>
<dbReference type="InterPro" id="IPR045122">
    <property type="entry name" value="Csc1-like"/>
</dbReference>
<feature type="domain" description="CSC1/OSCA1-like 7TM region" evidence="8">
    <location>
        <begin position="676"/>
        <end position="922"/>
    </location>
</feature>
<evidence type="ECO:0000256" key="6">
    <source>
        <dbReference type="ARBA" id="ARBA00023136"/>
    </source>
</evidence>
<dbReference type="GO" id="GO:0005227">
    <property type="term" value="F:calcium-activated cation channel activity"/>
    <property type="evidence" value="ECO:0007669"/>
    <property type="project" value="InterPro"/>
</dbReference>
<evidence type="ECO:0000259" key="10">
    <source>
        <dbReference type="Pfam" id="PF14703"/>
    </source>
</evidence>
<feature type="transmembrane region" description="Helical" evidence="7">
    <location>
        <begin position="728"/>
        <end position="750"/>
    </location>
</feature>
<evidence type="ECO:0000256" key="5">
    <source>
        <dbReference type="ARBA" id="ARBA00022989"/>
    </source>
</evidence>
<dbReference type="RefSeq" id="XP_044554103.1">
    <property type="nucleotide sequence ID" value="XM_044688230.1"/>
</dbReference>
<feature type="transmembrane region" description="Helical" evidence="7">
    <location>
        <begin position="362"/>
        <end position="382"/>
    </location>
</feature>
<dbReference type="InterPro" id="IPR032880">
    <property type="entry name" value="CSC1/OSCA1-like_N"/>
</dbReference>
<dbReference type="PANTHER" id="PTHR13018:SF5">
    <property type="entry name" value="RE44586P"/>
    <property type="match status" value="1"/>
</dbReference>
<feature type="transmembrane region" description="Helical" evidence="7">
    <location>
        <begin position="939"/>
        <end position="964"/>
    </location>
</feature>
<keyword evidence="6 7" id="KW-0472">Membrane</keyword>
<comment type="caution">
    <text evidence="11">The sequence shown here is derived from an EMBL/GenBank/DDBJ whole genome shotgun (WGS) entry which is preliminary data.</text>
</comment>
<comment type="subcellular location">
    <subcellularLocation>
        <location evidence="1">Membrane</location>
        <topology evidence="1">Multi-pass membrane protein</topology>
    </subcellularLocation>
</comment>
<dbReference type="GeneID" id="68104915"/>